<proteinExistence type="predicted"/>
<dbReference type="AlphaFoldDB" id="A0A3S1BQ25"/>
<dbReference type="InterPro" id="IPR036645">
    <property type="entry name" value="Elafin-like_sf"/>
</dbReference>
<dbReference type="InterPro" id="IPR003961">
    <property type="entry name" value="FN3_dom"/>
</dbReference>
<dbReference type="InterPro" id="IPR036116">
    <property type="entry name" value="FN3_sf"/>
</dbReference>
<keyword evidence="5" id="KW-1185">Reference proteome</keyword>
<dbReference type="PANTHER" id="PTHR14131:SF5">
    <property type="entry name" value="ANOSMIN-1"/>
    <property type="match status" value="1"/>
</dbReference>
<comment type="caution">
    <text evidence="4">The sequence shown here is derived from an EMBL/GenBank/DDBJ whole genome shotgun (WGS) entry which is preliminary data.</text>
</comment>
<keyword evidence="1" id="KW-0732">Signal</keyword>
<accession>A0A3S1BQ25</accession>
<dbReference type="PROSITE" id="PS50853">
    <property type="entry name" value="FN3"/>
    <property type="match status" value="1"/>
</dbReference>
<dbReference type="CDD" id="cd00063">
    <property type="entry name" value="FN3"/>
    <property type="match status" value="1"/>
</dbReference>
<dbReference type="SMART" id="SM00060">
    <property type="entry name" value="FN3"/>
    <property type="match status" value="2"/>
</dbReference>
<sequence length="391" mass="44433">MRGLGIGLFLLWIIIHEVSCNYAEILSGQCHVFCLTRYQSRIQKRAGLEDVPLNPDSAVQDCKKDRECKWCLFACQRPQKDLGDHDDCMNDCRNPRSKHNTAGRNACYDGCRFISKSSESKHGICPPPEELSTAHKSCTQECQKDVSCSGMSKCCNTTCGSTCHLPHNHKEFPKRPRNLRFKERKDGGLLVEWDKSRDVEFTSPVIYILRWWCPYTSGARYSITTKLRTRLGGYPDGVHPAVRCNYMVASVNIRGSQGFTQPIGYLKKFLHPSPPLNLERTTRKLHDGKVDVTIRWQAPQFTDGLDVDRYVVFWSDGLPKAGKSYMRLHMNRKIVKQGKTSYTIPSLEPGIMYFVQVRAIVDWRGKSIRGQPASTYIDSFTAPLPAEEDVG</sequence>
<protein>
    <recommendedName>
        <fullName evidence="6">WAP domain-containing protein</fullName>
    </recommendedName>
</protein>
<dbReference type="GO" id="GO:0005576">
    <property type="term" value="C:extracellular region"/>
    <property type="evidence" value="ECO:0007669"/>
    <property type="project" value="InterPro"/>
</dbReference>
<dbReference type="Pfam" id="PF00095">
    <property type="entry name" value="WAP"/>
    <property type="match status" value="1"/>
</dbReference>
<dbReference type="SUPFAM" id="SSF49265">
    <property type="entry name" value="Fibronectin type III"/>
    <property type="match status" value="1"/>
</dbReference>
<feature type="signal peptide" evidence="1">
    <location>
        <begin position="1"/>
        <end position="20"/>
    </location>
</feature>
<dbReference type="GO" id="GO:0030182">
    <property type="term" value="P:neuron differentiation"/>
    <property type="evidence" value="ECO:0007669"/>
    <property type="project" value="TreeGrafter"/>
</dbReference>
<evidence type="ECO:0000259" key="3">
    <source>
        <dbReference type="PROSITE" id="PS51390"/>
    </source>
</evidence>
<dbReference type="PANTHER" id="PTHR14131">
    <property type="entry name" value="ANOSMIN"/>
    <property type="match status" value="1"/>
</dbReference>
<dbReference type="OrthoDB" id="9985779at2759"/>
<dbReference type="SMART" id="SM00217">
    <property type="entry name" value="WAP"/>
    <property type="match status" value="1"/>
</dbReference>
<dbReference type="Pfam" id="PF00041">
    <property type="entry name" value="fn3"/>
    <property type="match status" value="1"/>
</dbReference>
<gene>
    <name evidence="4" type="ORF">EGW08_006215</name>
</gene>
<dbReference type="PROSITE" id="PS51390">
    <property type="entry name" value="WAP"/>
    <property type="match status" value="1"/>
</dbReference>
<feature type="chain" id="PRO_5018720311" description="WAP domain-containing protein" evidence="1">
    <location>
        <begin position="21"/>
        <end position="391"/>
    </location>
</feature>
<feature type="domain" description="WAP" evidence="3">
    <location>
        <begin position="118"/>
        <end position="167"/>
    </location>
</feature>
<dbReference type="Gene3D" id="4.10.75.10">
    <property type="entry name" value="Elafin-like"/>
    <property type="match status" value="1"/>
</dbReference>
<dbReference type="InterPro" id="IPR008197">
    <property type="entry name" value="WAP_dom"/>
</dbReference>
<dbReference type="InterPro" id="IPR013783">
    <property type="entry name" value="Ig-like_fold"/>
</dbReference>
<name>A0A3S1BQ25_ELYCH</name>
<dbReference type="Gene3D" id="2.60.40.10">
    <property type="entry name" value="Immunoglobulins"/>
    <property type="match status" value="1"/>
</dbReference>
<dbReference type="SUPFAM" id="SSF57256">
    <property type="entry name" value="Elafin-like"/>
    <property type="match status" value="1"/>
</dbReference>
<dbReference type="GO" id="GO:0030414">
    <property type="term" value="F:peptidase inhibitor activity"/>
    <property type="evidence" value="ECO:0007669"/>
    <property type="project" value="InterPro"/>
</dbReference>
<evidence type="ECO:0000259" key="2">
    <source>
        <dbReference type="PROSITE" id="PS50853"/>
    </source>
</evidence>
<reference evidence="4 5" key="1">
    <citation type="submission" date="2019-01" db="EMBL/GenBank/DDBJ databases">
        <title>A draft genome assembly of the solar-powered sea slug Elysia chlorotica.</title>
        <authorList>
            <person name="Cai H."/>
            <person name="Li Q."/>
            <person name="Fang X."/>
            <person name="Li J."/>
            <person name="Curtis N.E."/>
            <person name="Altenburger A."/>
            <person name="Shibata T."/>
            <person name="Feng M."/>
            <person name="Maeda T."/>
            <person name="Schwartz J.A."/>
            <person name="Shigenobu S."/>
            <person name="Lundholm N."/>
            <person name="Nishiyama T."/>
            <person name="Yang H."/>
            <person name="Hasebe M."/>
            <person name="Li S."/>
            <person name="Pierce S.K."/>
            <person name="Wang J."/>
        </authorList>
    </citation>
    <scope>NUCLEOTIDE SEQUENCE [LARGE SCALE GENOMIC DNA]</scope>
    <source>
        <strain evidence="4">EC2010</strain>
        <tissue evidence="4">Whole organism of an adult</tissue>
    </source>
</reference>
<dbReference type="STRING" id="188477.A0A3S1BQ25"/>
<dbReference type="EMBL" id="RQTK01000153">
    <property type="protein sequence ID" value="RUS86003.1"/>
    <property type="molecule type" value="Genomic_DNA"/>
</dbReference>
<dbReference type="Proteomes" id="UP000271974">
    <property type="component" value="Unassembled WGS sequence"/>
</dbReference>
<dbReference type="GO" id="GO:0009986">
    <property type="term" value="C:cell surface"/>
    <property type="evidence" value="ECO:0007669"/>
    <property type="project" value="TreeGrafter"/>
</dbReference>
<feature type="non-terminal residue" evidence="4">
    <location>
        <position position="391"/>
    </location>
</feature>
<organism evidence="4 5">
    <name type="scientific">Elysia chlorotica</name>
    <name type="common">Eastern emerald elysia</name>
    <name type="synonym">Sea slug</name>
    <dbReference type="NCBI Taxonomy" id="188477"/>
    <lineage>
        <taxon>Eukaryota</taxon>
        <taxon>Metazoa</taxon>
        <taxon>Spiralia</taxon>
        <taxon>Lophotrochozoa</taxon>
        <taxon>Mollusca</taxon>
        <taxon>Gastropoda</taxon>
        <taxon>Heterobranchia</taxon>
        <taxon>Euthyneura</taxon>
        <taxon>Panpulmonata</taxon>
        <taxon>Sacoglossa</taxon>
        <taxon>Placobranchoidea</taxon>
        <taxon>Plakobranchidae</taxon>
        <taxon>Elysia</taxon>
    </lineage>
</organism>
<evidence type="ECO:0000313" key="5">
    <source>
        <dbReference type="Proteomes" id="UP000271974"/>
    </source>
</evidence>
<evidence type="ECO:0000256" key="1">
    <source>
        <dbReference type="SAM" id="SignalP"/>
    </source>
</evidence>
<feature type="domain" description="Fibronectin type-III" evidence="2">
    <location>
        <begin position="274"/>
        <end position="385"/>
    </location>
</feature>
<evidence type="ECO:0008006" key="6">
    <source>
        <dbReference type="Google" id="ProtNLM"/>
    </source>
</evidence>
<dbReference type="InterPro" id="IPR042447">
    <property type="entry name" value="Anosmin-1"/>
</dbReference>
<evidence type="ECO:0000313" key="4">
    <source>
        <dbReference type="EMBL" id="RUS86003.1"/>
    </source>
</evidence>